<dbReference type="AlphaFoldDB" id="A0A6J1LNA8"/>
<dbReference type="FunFam" id="3.40.50.150:FF:000220">
    <property type="entry name" value="CAMK protein kinase"/>
    <property type="match status" value="1"/>
</dbReference>
<dbReference type="PANTHER" id="PTHR10920:SF12">
    <property type="entry name" value="TRNA (CYTIDINE(32)_GUANOSINE(34)-2'-O)-METHYLTRANSFERASE-RELATED"/>
    <property type="match status" value="1"/>
</dbReference>
<comment type="similarity">
    <text evidence="8">Belongs to the class I-like SAM-binding methyltransferase superfamily. RNA methyltransferase RlmE family. TRM7 subfamily.</text>
</comment>
<dbReference type="GO" id="GO:0002181">
    <property type="term" value="P:cytoplasmic translation"/>
    <property type="evidence" value="ECO:0007669"/>
    <property type="project" value="UniProtKB-UniRule"/>
</dbReference>
<dbReference type="Gene3D" id="3.40.50.150">
    <property type="entry name" value="Vaccinia Virus protein VP39"/>
    <property type="match status" value="1"/>
</dbReference>
<comment type="subcellular location">
    <subcellularLocation>
        <location evidence="8">Cytoplasm</location>
    </subcellularLocation>
</comment>
<dbReference type="GO" id="GO:0002128">
    <property type="term" value="P:tRNA nucleoside ribose methylation"/>
    <property type="evidence" value="ECO:0007669"/>
    <property type="project" value="UniProtKB-UniRule"/>
</dbReference>
<dbReference type="HAMAP" id="MF_03162">
    <property type="entry name" value="RNA_methyltr_E_TRM7"/>
    <property type="match status" value="1"/>
</dbReference>
<dbReference type="Proteomes" id="UP000504633">
    <property type="component" value="Unplaced"/>
</dbReference>
<keyword evidence="1 8" id="KW-0963">Cytoplasm</keyword>
<evidence type="ECO:0000313" key="11">
    <source>
        <dbReference type="Proteomes" id="UP000504633"/>
    </source>
</evidence>
<evidence type="ECO:0000256" key="7">
    <source>
        <dbReference type="ARBA" id="ARBA00048902"/>
    </source>
</evidence>
<evidence type="ECO:0000256" key="1">
    <source>
        <dbReference type="ARBA" id="ARBA00022490"/>
    </source>
</evidence>
<feature type="active site" description="Proton acceptor" evidence="8">
    <location>
        <position position="162"/>
    </location>
</feature>
<keyword evidence="11" id="KW-1185">Reference proteome</keyword>
<dbReference type="Pfam" id="PF01728">
    <property type="entry name" value="FtsJ"/>
    <property type="match status" value="1"/>
</dbReference>
<keyword evidence="6 8" id="KW-0819">tRNA processing</keyword>
<comment type="catalytic activity">
    <reaction evidence="7 8">
        <text>cytidine(32)/guanosine(34) in tRNA + 2 S-adenosyl-L-methionine = 2'-O-methylcytidine(32)/2'-O-methylguanosine(34) in tRNA + 2 S-adenosyl-L-homocysteine + 2 H(+)</text>
        <dbReference type="Rhea" id="RHEA:42396"/>
        <dbReference type="Rhea" id="RHEA-COMP:10246"/>
        <dbReference type="Rhea" id="RHEA-COMP:10247"/>
        <dbReference type="ChEBI" id="CHEBI:15378"/>
        <dbReference type="ChEBI" id="CHEBI:57856"/>
        <dbReference type="ChEBI" id="CHEBI:59789"/>
        <dbReference type="ChEBI" id="CHEBI:74269"/>
        <dbReference type="ChEBI" id="CHEBI:74445"/>
        <dbReference type="ChEBI" id="CHEBI:74495"/>
        <dbReference type="ChEBI" id="CHEBI:82748"/>
        <dbReference type="EC" id="2.1.1.205"/>
    </reaction>
</comment>
<feature type="binding site" evidence="8">
    <location>
        <position position="81"/>
    </location>
    <ligand>
        <name>S-adenosyl-L-methionine</name>
        <dbReference type="ChEBI" id="CHEBI:59789"/>
    </ligand>
</feature>
<evidence type="ECO:0000256" key="9">
    <source>
        <dbReference type="SAM" id="MobiDB-lite"/>
    </source>
</evidence>
<feature type="binding site" evidence="8">
    <location>
        <position position="122"/>
    </location>
    <ligand>
        <name>S-adenosyl-L-methionine</name>
        <dbReference type="ChEBI" id="CHEBI:59789"/>
    </ligand>
</feature>
<feature type="binding site" evidence="8">
    <location>
        <position position="53"/>
    </location>
    <ligand>
        <name>S-adenosyl-L-methionine</name>
        <dbReference type="ChEBI" id="CHEBI:59789"/>
    </ligand>
</feature>
<reference evidence="12" key="1">
    <citation type="submission" date="2025-08" db="UniProtKB">
        <authorList>
            <consortium name="RefSeq"/>
        </authorList>
    </citation>
    <scope>IDENTIFICATION</scope>
    <source>
        <strain evidence="12">15085-1641.00</strain>
        <tissue evidence="12">Whole body</tissue>
    </source>
</reference>
<evidence type="ECO:0000256" key="3">
    <source>
        <dbReference type="ARBA" id="ARBA00022603"/>
    </source>
</evidence>
<evidence type="ECO:0000313" key="12">
    <source>
        <dbReference type="RefSeq" id="XP_023165048.1"/>
    </source>
</evidence>
<evidence type="ECO:0000256" key="5">
    <source>
        <dbReference type="ARBA" id="ARBA00022691"/>
    </source>
</evidence>
<dbReference type="InterPro" id="IPR050082">
    <property type="entry name" value="RNA_methyltr_RlmE"/>
</dbReference>
<dbReference type="GO" id="GO:0106340">
    <property type="term" value="F:tRNA (guanosine(34)-2'-O)-methyltransferase activity"/>
    <property type="evidence" value="ECO:0007669"/>
    <property type="project" value="UniProtKB-ARBA"/>
</dbReference>
<gene>
    <name evidence="12" type="primary">LOC111595484</name>
</gene>
<dbReference type="Pfam" id="PF04427">
    <property type="entry name" value="Brix"/>
    <property type="match status" value="1"/>
</dbReference>
<dbReference type="CTD" id="42183"/>
<keyword evidence="4 8" id="KW-0808">Transferase</keyword>
<proteinExistence type="inferred from homology"/>
<dbReference type="OrthoDB" id="289250at2759"/>
<dbReference type="InterPro" id="IPR007109">
    <property type="entry name" value="Brix"/>
</dbReference>
<evidence type="ECO:0000259" key="10">
    <source>
        <dbReference type="PROSITE" id="PS50833"/>
    </source>
</evidence>
<evidence type="ECO:0000256" key="2">
    <source>
        <dbReference type="ARBA" id="ARBA00022552"/>
    </source>
</evidence>
<dbReference type="GO" id="GO:0006364">
    <property type="term" value="P:rRNA processing"/>
    <property type="evidence" value="ECO:0007669"/>
    <property type="project" value="UniProtKB-KW"/>
</dbReference>
<organism evidence="11 12">
    <name type="scientific">Drosophila hydei</name>
    <name type="common">Fruit fly</name>
    <dbReference type="NCBI Taxonomy" id="7224"/>
    <lineage>
        <taxon>Eukaryota</taxon>
        <taxon>Metazoa</taxon>
        <taxon>Ecdysozoa</taxon>
        <taxon>Arthropoda</taxon>
        <taxon>Hexapoda</taxon>
        <taxon>Insecta</taxon>
        <taxon>Pterygota</taxon>
        <taxon>Neoptera</taxon>
        <taxon>Endopterygota</taxon>
        <taxon>Diptera</taxon>
        <taxon>Brachycera</taxon>
        <taxon>Muscomorpha</taxon>
        <taxon>Ephydroidea</taxon>
        <taxon>Drosophilidae</taxon>
        <taxon>Drosophila</taxon>
    </lineage>
</organism>
<dbReference type="SMART" id="SM00879">
    <property type="entry name" value="Brix"/>
    <property type="match status" value="1"/>
</dbReference>
<dbReference type="InterPro" id="IPR015507">
    <property type="entry name" value="rRNA-MeTfrase_E"/>
</dbReference>
<dbReference type="GO" id="GO:0005737">
    <property type="term" value="C:cytoplasm"/>
    <property type="evidence" value="ECO:0007669"/>
    <property type="project" value="UniProtKB-SubCell"/>
</dbReference>
<dbReference type="HAMAP" id="MF_01547">
    <property type="entry name" value="RNA_methyltr_E"/>
    <property type="match status" value="1"/>
</dbReference>
<dbReference type="InterPro" id="IPR029063">
    <property type="entry name" value="SAM-dependent_MTases_sf"/>
</dbReference>
<dbReference type="PANTHER" id="PTHR10920">
    <property type="entry name" value="RIBOSOMAL RNA METHYLTRANSFERASE"/>
    <property type="match status" value="1"/>
</dbReference>
<dbReference type="RefSeq" id="XP_023165048.1">
    <property type="nucleotide sequence ID" value="XM_023309280.2"/>
</dbReference>
<dbReference type="EC" id="2.1.1.205" evidence="8"/>
<sequence>MGKASKDRRDIFYRLAKEQGWRARSAFKLLQADETFNLLEGLTRAVDLCAAPGGWSQVLSKRMYEPRSEKDREQVKIIAVDMQGMAPIDGVTQLRADITKESTAEEIINFFDGKKAELVVSDGAPDVTGLHDWDAYMQADLLLSALSIATYILEEGGSFMGKVYRAANTSNVYLQLQRFFKDVCLFKPSASRSSSIEAFVVCRQFCMPEGHVPCNLRMEWFDKPEEALKDISGKTERTVVHLPFVAHECEYDADLSYEIDANYIPQEAVQKPLTAAYQEVLEKTKTMSLKYNSYVVYHDEELGIKRYQSISDFKNEKIGACVKPCLVFNGPKWAQTEELRRLRNFFIDMFQREKVESIRLQGVEHVISFTVNDDMSILMRSYKILLKKSGQKTPRIELEEIGPSADFSIRRTKIASEDLYKLARKQPKQLRVTKKKNLSTDALGNTKGRVHLGKQQTGSIQTRRVKALKKSPEEKRADRQKKKVALKAAAVEALSATE</sequence>
<evidence type="ECO:0000256" key="4">
    <source>
        <dbReference type="ARBA" id="ARBA00022679"/>
    </source>
</evidence>
<feature type="region of interest" description="Disordered" evidence="9">
    <location>
        <begin position="452"/>
        <end position="482"/>
    </location>
</feature>
<keyword evidence="2" id="KW-0698">rRNA processing</keyword>
<accession>A0A6J1LNA8</accession>
<dbReference type="SUPFAM" id="SSF53335">
    <property type="entry name" value="S-adenosyl-L-methionine-dependent methyltransferases"/>
    <property type="match status" value="1"/>
</dbReference>
<feature type="binding site" evidence="8">
    <location>
        <position position="55"/>
    </location>
    <ligand>
        <name>S-adenosyl-L-methionine</name>
        <dbReference type="ChEBI" id="CHEBI:59789"/>
    </ligand>
</feature>
<name>A0A6J1LNA8_DROHY</name>
<dbReference type="InterPro" id="IPR002877">
    <property type="entry name" value="RNA_MeTrfase_FtsJ_dom"/>
</dbReference>
<evidence type="ECO:0000256" key="8">
    <source>
        <dbReference type="HAMAP-Rule" id="MF_03162"/>
    </source>
</evidence>
<protein>
    <recommendedName>
        <fullName evidence="8">Putative tRNA (cytidine(32)/guanosine(34)-2'-O)-methyltransferase</fullName>
        <ecNumber evidence="8">2.1.1.205</ecNumber>
    </recommendedName>
    <alternativeName>
        <fullName evidence="8">2'-O-ribose RNA methyltransferase TRM7 homolog</fullName>
    </alternativeName>
</protein>
<keyword evidence="5 8" id="KW-0949">S-adenosyl-L-methionine</keyword>
<feature type="domain" description="Brix" evidence="10">
    <location>
        <begin position="323"/>
        <end position="418"/>
    </location>
</feature>
<comment type="function">
    <text evidence="8">Methylates the 2'-O-ribose of nucleotides at positions 32 and 34 of the tRNA anticodon loop of substrate tRNAs.</text>
</comment>
<evidence type="ECO:0000256" key="6">
    <source>
        <dbReference type="ARBA" id="ARBA00022694"/>
    </source>
</evidence>
<dbReference type="GeneID" id="111595484"/>
<dbReference type="PROSITE" id="PS50833">
    <property type="entry name" value="BRIX"/>
    <property type="match status" value="1"/>
</dbReference>
<feature type="binding site" evidence="8">
    <location>
        <position position="97"/>
    </location>
    <ligand>
        <name>S-adenosyl-L-methionine</name>
        <dbReference type="ChEBI" id="CHEBI:59789"/>
    </ligand>
</feature>
<keyword evidence="3 8" id="KW-0489">Methyltransferase</keyword>
<dbReference type="InterPro" id="IPR028590">
    <property type="entry name" value="RNA_methyltr_E_TRM7"/>
</dbReference>
<dbReference type="GO" id="GO:0019843">
    <property type="term" value="F:rRNA binding"/>
    <property type="evidence" value="ECO:0007669"/>
    <property type="project" value="InterPro"/>
</dbReference>